<name>A0A8H7V268_9FUNG</name>
<feature type="domain" description="SWIM-type" evidence="2">
    <location>
        <begin position="116"/>
        <end position="162"/>
    </location>
</feature>
<dbReference type="AlphaFoldDB" id="A0A8H7V268"/>
<organism evidence="3 4">
    <name type="scientific">Circinella minor</name>
    <dbReference type="NCBI Taxonomy" id="1195481"/>
    <lineage>
        <taxon>Eukaryota</taxon>
        <taxon>Fungi</taxon>
        <taxon>Fungi incertae sedis</taxon>
        <taxon>Mucoromycota</taxon>
        <taxon>Mucoromycotina</taxon>
        <taxon>Mucoromycetes</taxon>
        <taxon>Mucorales</taxon>
        <taxon>Lichtheimiaceae</taxon>
        <taxon>Circinella</taxon>
    </lineage>
</organism>
<keyword evidence="1" id="KW-0863">Zinc-finger</keyword>
<accession>A0A8H7V268</accession>
<dbReference type="OrthoDB" id="2430203at2759"/>
<evidence type="ECO:0000259" key="2">
    <source>
        <dbReference type="PROSITE" id="PS50966"/>
    </source>
</evidence>
<sequence length="272" mass="31320">MYYVDKWDGRAYERWNCSYQPQVFHAMSTNNYVESWHNQLKTVYLKRKRTHRLDVLINLLANDVSFDITEEVNRLSANVGRMGSTERRLRANEIKAEEEQRSTHPSSLIHLSDSEYSVVSFNNNAHNAAGANNNQVASCTCPDYQRHFFPCKHMFYVELNDPSVTVRPQMINHDVWDQQTTVSTISSPTPQYTDHLQPPTNKDQLHNSINRLVSRATALKRRVNRSAITSNNNNNITNIIQQIDALTQSILNVDSDLDDILSLPPNSNFELQ</sequence>
<dbReference type="InterPro" id="IPR007527">
    <property type="entry name" value="Znf_SWIM"/>
</dbReference>
<dbReference type="PROSITE" id="PS50966">
    <property type="entry name" value="ZF_SWIM"/>
    <property type="match status" value="1"/>
</dbReference>
<keyword evidence="1" id="KW-0479">Metal-binding</keyword>
<reference evidence="3 4" key="1">
    <citation type="submission" date="2020-12" db="EMBL/GenBank/DDBJ databases">
        <title>Metabolic potential, ecology and presence of endohyphal bacteria is reflected in genomic diversity of Mucoromycotina.</title>
        <authorList>
            <person name="Muszewska A."/>
            <person name="Okrasinska A."/>
            <person name="Steczkiewicz K."/>
            <person name="Drgas O."/>
            <person name="Orlowska M."/>
            <person name="Perlinska-Lenart U."/>
            <person name="Aleksandrzak-Piekarczyk T."/>
            <person name="Szatraj K."/>
            <person name="Zielenkiewicz U."/>
            <person name="Pilsyk S."/>
            <person name="Malc E."/>
            <person name="Mieczkowski P."/>
            <person name="Kruszewska J.S."/>
            <person name="Biernat P."/>
            <person name="Pawlowska J."/>
        </authorList>
    </citation>
    <scope>NUCLEOTIDE SEQUENCE [LARGE SCALE GENOMIC DNA]</scope>
    <source>
        <strain evidence="3 4">CBS 142.35</strain>
    </source>
</reference>
<evidence type="ECO:0000313" key="3">
    <source>
        <dbReference type="EMBL" id="KAG2207426.1"/>
    </source>
</evidence>
<proteinExistence type="predicted"/>
<keyword evidence="1" id="KW-0862">Zinc</keyword>
<gene>
    <name evidence="3" type="ORF">INT45_012965</name>
</gene>
<comment type="caution">
    <text evidence="3">The sequence shown here is derived from an EMBL/GenBank/DDBJ whole genome shotgun (WGS) entry which is preliminary data.</text>
</comment>
<dbReference type="GO" id="GO:0008270">
    <property type="term" value="F:zinc ion binding"/>
    <property type="evidence" value="ECO:0007669"/>
    <property type="project" value="UniProtKB-KW"/>
</dbReference>
<keyword evidence="4" id="KW-1185">Reference proteome</keyword>
<evidence type="ECO:0000313" key="4">
    <source>
        <dbReference type="Proteomes" id="UP000646827"/>
    </source>
</evidence>
<dbReference type="EMBL" id="JAEPRB010001129">
    <property type="protein sequence ID" value="KAG2207426.1"/>
    <property type="molecule type" value="Genomic_DNA"/>
</dbReference>
<dbReference type="Proteomes" id="UP000646827">
    <property type="component" value="Unassembled WGS sequence"/>
</dbReference>
<evidence type="ECO:0000256" key="1">
    <source>
        <dbReference type="PROSITE-ProRule" id="PRU00325"/>
    </source>
</evidence>
<protein>
    <recommendedName>
        <fullName evidence="2">SWIM-type domain-containing protein</fullName>
    </recommendedName>
</protein>
<dbReference type="Pfam" id="PF04434">
    <property type="entry name" value="SWIM"/>
    <property type="match status" value="1"/>
</dbReference>